<dbReference type="STRING" id="89059.LAC1533_1217"/>
<gene>
    <name evidence="2" type="ORF">IV43_GL000198</name>
    <name evidence="3" type="ORF">LAC1533_1217</name>
</gene>
<evidence type="ECO:0000313" key="4">
    <source>
        <dbReference type="Proteomes" id="UP000051491"/>
    </source>
</evidence>
<keyword evidence="1" id="KW-0472">Membrane</keyword>
<reference evidence="2 4" key="1">
    <citation type="journal article" date="2015" name="Genome Announc.">
        <title>Expanding the biotechnology potential of lactobacilli through comparative genomics of 213 strains and associated genera.</title>
        <authorList>
            <person name="Sun Z."/>
            <person name="Harris H.M."/>
            <person name="McCann A."/>
            <person name="Guo C."/>
            <person name="Argimon S."/>
            <person name="Zhang W."/>
            <person name="Yang X."/>
            <person name="Jeffery I.B."/>
            <person name="Cooney J.C."/>
            <person name="Kagawa T.F."/>
            <person name="Liu W."/>
            <person name="Song Y."/>
            <person name="Salvetti E."/>
            <person name="Wrobel A."/>
            <person name="Rasinkangas P."/>
            <person name="Parkhill J."/>
            <person name="Rea M.C."/>
            <person name="O'Sullivan O."/>
            <person name="Ritari J."/>
            <person name="Douillard F.P."/>
            <person name="Paul Ross R."/>
            <person name="Yang R."/>
            <person name="Briner A.E."/>
            <person name="Felis G.E."/>
            <person name="de Vos W.M."/>
            <person name="Barrangou R."/>
            <person name="Klaenhammer T.R."/>
            <person name="Caufield P.W."/>
            <person name="Cui Y."/>
            <person name="Zhang H."/>
            <person name="O'Toole P.W."/>
        </authorList>
    </citation>
    <scope>NUCLEOTIDE SEQUENCE [LARGE SCALE GENOMIC DNA]</scope>
    <source>
        <strain evidence="2 4">DSM 15353</strain>
    </source>
</reference>
<dbReference type="GeneID" id="95349316"/>
<accession>A0A0R2KBN0</accession>
<reference evidence="5" key="2">
    <citation type="submission" date="2016-11" db="EMBL/GenBank/DDBJ databases">
        <authorList>
            <person name="Papadimitriou K."/>
        </authorList>
    </citation>
    <scope>NUCLEOTIDE SEQUENCE [LARGE SCALE GENOMIC DNA]</scope>
    <source>
        <strain evidence="5">ACA-DC 1533</strain>
    </source>
</reference>
<dbReference type="KEGG" id="laca:LAC1533_1217"/>
<dbReference type="OrthoDB" id="2241695at2"/>
<dbReference type="Proteomes" id="UP000190935">
    <property type="component" value="Chromosome I"/>
</dbReference>
<reference evidence="3" key="3">
    <citation type="submission" date="2016-11" db="EMBL/GenBank/DDBJ databases">
        <authorList>
            <person name="Jaros S."/>
            <person name="Januszkiewicz K."/>
            <person name="Wedrychowicz H."/>
        </authorList>
    </citation>
    <scope>NUCLEOTIDE SEQUENCE [LARGE SCALE GENOMIC DNA]</scope>
    <source>
        <strain evidence="3">ACA-DC 1533</strain>
    </source>
</reference>
<proteinExistence type="predicted"/>
<dbReference type="PATRIC" id="fig|89059.3.peg.203"/>
<evidence type="ECO:0000313" key="5">
    <source>
        <dbReference type="Proteomes" id="UP000190935"/>
    </source>
</evidence>
<protein>
    <submittedName>
        <fullName evidence="3">YfaA</fullName>
    </submittedName>
</protein>
<keyword evidence="1" id="KW-0812">Transmembrane</keyword>
<keyword evidence="1" id="KW-1133">Transmembrane helix</keyword>
<dbReference type="RefSeq" id="WP_010494127.1">
    <property type="nucleotide sequence ID" value="NZ_JQBK01000011.1"/>
</dbReference>
<feature type="transmembrane region" description="Helical" evidence="1">
    <location>
        <begin position="20"/>
        <end position="40"/>
    </location>
</feature>
<evidence type="ECO:0000313" key="2">
    <source>
        <dbReference type="EMBL" id="KRN86910.1"/>
    </source>
</evidence>
<dbReference type="AlphaFoldDB" id="A0A0R2KBN0"/>
<evidence type="ECO:0000256" key="1">
    <source>
        <dbReference type="SAM" id="Phobius"/>
    </source>
</evidence>
<sequence>MKKSTQKKRSVANKKHRNPWKIAFTVLLAMIIASVAFVAVEVYTPSTKVQQEAKVQPATNQMTSIHVKMDKKQLGSVLNYYLNHQQKNSNNIKYKFILNQSAILIGTTKVLGEKVSFTLYAVPTLNKDGNILLKIKSVAIGSLNAPKQFILTYVKNHFKTGRAVQISPKKSEITLNLNRVKTKQGIRVKGQSLDLKNDDIRFRVLIPLGEEEK</sequence>
<organism evidence="2 4">
    <name type="scientific">Ligilactobacillus acidipiscis</name>
    <dbReference type="NCBI Taxonomy" id="89059"/>
    <lineage>
        <taxon>Bacteria</taxon>
        <taxon>Bacillati</taxon>
        <taxon>Bacillota</taxon>
        <taxon>Bacilli</taxon>
        <taxon>Lactobacillales</taxon>
        <taxon>Lactobacillaceae</taxon>
        <taxon>Ligilactobacillus</taxon>
    </lineage>
</organism>
<dbReference type="EMBL" id="LT630287">
    <property type="protein sequence ID" value="SFV40637.1"/>
    <property type="molecule type" value="Genomic_DNA"/>
</dbReference>
<name>A0A0R2KBN0_9LACO</name>
<dbReference type="Proteomes" id="UP000051491">
    <property type="component" value="Unassembled WGS sequence"/>
</dbReference>
<evidence type="ECO:0000313" key="3">
    <source>
        <dbReference type="EMBL" id="SFV40637.1"/>
    </source>
</evidence>
<dbReference type="InterPro" id="IPR018672">
    <property type="entry name" value="DUF2140"/>
</dbReference>
<dbReference type="Pfam" id="PF09911">
    <property type="entry name" value="DUF2140"/>
    <property type="match status" value="1"/>
</dbReference>
<dbReference type="EMBL" id="JQBK01000011">
    <property type="protein sequence ID" value="KRN86910.1"/>
    <property type="molecule type" value="Genomic_DNA"/>
</dbReference>